<dbReference type="Pfam" id="PF10882">
    <property type="entry name" value="bPH_5"/>
    <property type="match status" value="1"/>
</dbReference>
<evidence type="ECO:0000313" key="4">
    <source>
        <dbReference type="EMBL" id="KRU11644.1"/>
    </source>
</evidence>
<organism evidence="3 6">
    <name type="scientific">Clostridium pasteurianum DSM 525 = ATCC 6013</name>
    <dbReference type="NCBI Taxonomy" id="1262449"/>
    <lineage>
        <taxon>Bacteria</taxon>
        <taxon>Bacillati</taxon>
        <taxon>Bacillota</taxon>
        <taxon>Clostridia</taxon>
        <taxon>Eubacteriales</taxon>
        <taxon>Clostridiaceae</taxon>
        <taxon>Clostridium</taxon>
    </lineage>
</organism>
<dbReference type="eggNOG" id="ENOG50332EX">
    <property type="taxonomic scope" value="Bacteria"/>
</dbReference>
<dbReference type="InterPro" id="IPR027783">
    <property type="entry name" value="Bacterial_PH-related"/>
</dbReference>
<reference evidence="3 6" key="1">
    <citation type="journal article" date="2015" name="Genome Announc.">
        <title>Complete Genome Sequence of the Nitrogen-Fixing and Solvent-Producing Clostridium pasteurianum DSM 525.</title>
        <authorList>
            <person name="Poehlein A."/>
            <person name="Grosse-Honebrink A."/>
            <person name="Zhang Y."/>
            <person name="Minton N.P."/>
            <person name="Daniel R."/>
        </authorList>
    </citation>
    <scope>NUCLEOTIDE SEQUENCE [LARGE SCALE GENOMIC DNA]</scope>
    <source>
        <strain evidence="3">DSM 525</strain>
        <strain evidence="6">DSM 525 / ATCC 6013</strain>
    </source>
</reference>
<dbReference type="KEGG" id="cpat:CLPA_c22880"/>
<feature type="transmembrane region" description="Helical" evidence="1">
    <location>
        <begin position="187"/>
        <end position="210"/>
    </location>
</feature>
<reference evidence="4 5" key="3">
    <citation type="journal article" name="Genome Announc.">
        <title>Improved Draft Genome Sequence of Clostridium pasteurianum Strain ATCC 6013 (DSM 525) Using a Hybrid Next-Generation Sequencing Approach.</title>
        <authorList>
            <person name="Pyne M.E."/>
            <person name="Utturkar S."/>
            <person name="Brown S.D."/>
            <person name="Moo-Young M."/>
            <person name="Chung D.A."/>
            <person name="Chou C.P."/>
        </authorList>
    </citation>
    <scope>NUCLEOTIDE SEQUENCE [LARGE SCALE GENOMIC DNA]</scope>
    <source>
        <strain evidence="4 5">ATCC 6013</strain>
    </source>
</reference>
<dbReference type="PATRIC" id="fig|1262449.3.peg.702"/>
<proteinExistence type="predicted"/>
<gene>
    <name evidence="3" type="ORF">CLPA_c22880</name>
    <name evidence="4" type="ORF">CP6013_00891</name>
</gene>
<dbReference type="AlphaFoldDB" id="A0A0H3J8R2"/>
<keyword evidence="1" id="KW-0812">Transmembrane</keyword>
<evidence type="ECO:0000259" key="2">
    <source>
        <dbReference type="Pfam" id="PF10882"/>
    </source>
</evidence>
<feature type="transmembrane region" description="Helical" evidence="1">
    <location>
        <begin position="46"/>
        <end position="67"/>
    </location>
</feature>
<dbReference type="EMBL" id="JPGY02000001">
    <property type="protein sequence ID" value="KRU11644.1"/>
    <property type="molecule type" value="Genomic_DNA"/>
</dbReference>
<protein>
    <recommendedName>
        <fullName evidence="2">Bacterial Pleckstrin homology domain-containing protein</fullName>
    </recommendedName>
</protein>
<name>A0A0H3J8R2_CLOPA</name>
<feature type="transmembrane region" description="Helical" evidence="1">
    <location>
        <begin position="273"/>
        <end position="292"/>
    </location>
</feature>
<dbReference type="EMBL" id="CP009268">
    <property type="protein sequence ID" value="AJA52346.1"/>
    <property type="molecule type" value="Genomic_DNA"/>
</dbReference>
<evidence type="ECO:0000313" key="5">
    <source>
        <dbReference type="Proteomes" id="UP000028042"/>
    </source>
</evidence>
<keyword evidence="1" id="KW-1133">Transmembrane helix</keyword>
<dbReference type="RefSeq" id="WP_003441590.1">
    <property type="nucleotide sequence ID" value="NZ_ANZB01000002.1"/>
</dbReference>
<evidence type="ECO:0000313" key="6">
    <source>
        <dbReference type="Proteomes" id="UP000030905"/>
    </source>
</evidence>
<sequence>MEYFKPLDRQKGIQFIVFITLLCDILIILGSIYLDDYVLNIFLRAFLIVFNIYQIYHIAVFATLNYAMDKDNFYIITFGGIKKVILPFSDMERYIKSGGDINAIRLSGYGKKNFVIGKCFFKKIGLVNMYVTSSKNIFYLKNNYGVYGISPSNFERVEENLISKDIFIGDWYAKVNKSVNLYKDKHFIVPLIISVLIIVFFTMRPAILYYKGLLPSSMPLSFNIKFQPTIIGTSRDFLFKQMSYGAFNTAILLCMYFAAHFSAKHHKKSSYKYLYISLVIALIFFLIQEKILSKVI</sequence>
<feature type="domain" description="Bacterial Pleckstrin homology" evidence="2">
    <location>
        <begin position="65"/>
        <end position="163"/>
    </location>
</feature>
<dbReference type="GeneID" id="93074432"/>
<feature type="transmembrane region" description="Helical" evidence="1">
    <location>
        <begin position="242"/>
        <end position="261"/>
    </location>
</feature>
<dbReference type="Proteomes" id="UP000028042">
    <property type="component" value="Unassembled WGS sequence"/>
</dbReference>
<reference evidence="4" key="2">
    <citation type="submission" date="2015-10" db="EMBL/GenBank/DDBJ databases">
        <title>Improved Draft Genome Sequence of Clostridium pasteurianum Strain ATCC 6013 (DSM 525) Using a Hybrid Next-Generation Sequencing Approach.</title>
        <authorList>
            <person name="Pyne M.E."/>
            <person name="Utturkar S.M."/>
            <person name="Brown S.D."/>
            <person name="Moo-Young M."/>
            <person name="Chung D.A."/>
            <person name="Chou P.C."/>
        </authorList>
    </citation>
    <scope>NUCLEOTIDE SEQUENCE</scope>
    <source>
        <strain evidence="4">ATCC 6013</strain>
    </source>
</reference>
<dbReference type="Proteomes" id="UP000030905">
    <property type="component" value="Chromosome"/>
</dbReference>
<accession>A0A0H3J8R2</accession>
<evidence type="ECO:0000313" key="3">
    <source>
        <dbReference type="EMBL" id="AJA52346.1"/>
    </source>
</evidence>
<keyword evidence="6" id="KW-1185">Reference proteome</keyword>
<evidence type="ECO:0000256" key="1">
    <source>
        <dbReference type="SAM" id="Phobius"/>
    </source>
</evidence>
<dbReference type="KEGG" id="cpae:CPAST_c22880"/>
<feature type="transmembrane region" description="Helical" evidence="1">
    <location>
        <begin position="12"/>
        <end position="34"/>
    </location>
</feature>
<keyword evidence="1" id="KW-0472">Membrane</keyword>